<name>A0A9J5W974_SOLCO</name>
<dbReference type="EMBL" id="JACXVP010000012">
    <property type="protein sequence ID" value="KAG5572121.1"/>
    <property type="molecule type" value="Genomic_DNA"/>
</dbReference>
<proteinExistence type="predicted"/>
<accession>A0A9J5W974</accession>
<organism evidence="2 3">
    <name type="scientific">Solanum commersonii</name>
    <name type="common">Commerson's wild potato</name>
    <name type="synonym">Commerson's nightshade</name>
    <dbReference type="NCBI Taxonomy" id="4109"/>
    <lineage>
        <taxon>Eukaryota</taxon>
        <taxon>Viridiplantae</taxon>
        <taxon>Streptophyta</taxon>
        <taxon>Embryophyta</taxon>
        <taxon>Tracheophyta</taxon>
        <taxon>Spermatophyta</taxon>
        <taxon>Magnoliopsida</taxon>
        <taxon>eudicotyledons</taxon>
        <taxon>Gunneridae</taxon>
        <taxon>Pentapetalae</taxon>
        <taxon>asterids</taxon>
        <taxon>lamiids</taxon>
        <taxon>Solanales</taxon>
        <taxon>Solanaceae</taxon>
        <taxon>Solanoideae</taxon>
        <taxon>Solaneae</taxon>
        <taxon>Solanum</taxon>
    </lineage>
</organism>
<sequence>VQPPHGDDTNVEFRNAIKILTQVVTTQVGRYGVGCQDEIDMPRVQEFLRMNLPESLGQSSMRIQKTLWFTFKRILLGHIFAQEIREAKVRELLNLNQESMSMQVYNLKFTQLSRYAPEIVADMRSRVEENKFKDREEFRNKRAKTTNYELSSRRPRIEIVHPSNKAMRFGISPKQLLDPFRISAHIGESILGSFDVVLELFGMRLEILRLPVHPPLTSGVLRLSTLGRRAALVDTSLETGESSKVTTIKAEVTDLRKDVYYLKSVYFTSLLEAIDDVDALETSVIPSYSTGIVHRDGIIVDESEAETDEEKIETSLIETSMAAPSGFGSVDVTLSTETLVQSTTPSTNALTDGATA</sequence>
<reference evidence="2 3" key="1">
    <citation type="submission" date="2020-09" db="EMBL/GenBank/DDBJ databases">
        <title>De no assembly of potato wild relative species, Solanum commersonii.</title>
        <authorList>
            <person name="Cho K."/>
        </authorList>
    </citation>
    <scope>NUCLEOTIDE SEQUENCE [LARGE SCALE GENOMIC DNA]</scope>
    <source>
        <strain evidence="2">LZ3.2</strain>
        <tissue evidence="2">Leaf</tissue>
    </source>
</reference>
<comment type="caution">
    <text evidence="2">The sequence shown here is derived from an EMBL/GenBank/DDBJ whole genome shotgun (WGS) entry which is preliminary data.</text>
</comment>
<evidence type="ECO:0000313" key="3">
    <source>
        <dbReference type="Proteomes" id="UP000824120"/>
    </source>
</evidence>
<dbReference type="Proteomes" id="UP000824120">
    <property type="component" value="Chromosome 12"/>
</dbReference>
<evidence type="ECO:0000313" key="2">
    <source>
        <dbReference type="EMBL" id="KAG5572121.1"/>
    </source>
</evidence>
<feature type="non-terminal residue" evidence="2">
    <location>
        <position position="356"/>
    </location>
</feature>
<dbReference type="OrthoDB" id="1936908at2759"/>
<keyword evidence="3" id="KW-1185">Reference proteome</keyword>
<dbReference type="InterPro" id="IPR005162">
    <property type="entry name" value="Retrotrans_gag_dom"/>
</dbReference>
<dbReference type="Pfam" id="PF03732">
    <property type="entry name" value="Retrotrans_gag"/>
    <property type="match status" value="1"/>
</dbReference>
<protein>
    <recommendedName>
        <fullName evidence="1">Retrotransposon gag domain-containing protein</fullName>
    </recommendedName>
</protein>
<gene>
    <name evidence="2" type="ORF">H5410_061887</name>
</gene>
<evidence type="ECO:0000259" key="1">
    <source>
        <dbReference type="Pfam" id="PF03732"/>
    </source>
</evidence>
<dbReference type="AlphaFoldDB" id="A0A9J5W974"/>
<feature type="domain" description="Retrotransposon gag" evidence="1">
    <location>
        <begin position="65"/>
        <end position="122"/>
    </location>
</feature>